<dbReference type="OrthoDB" id="134475at2"/>
<feature type="domain" description="DUF7507" evidence="4">
    <location>
        <begin position="969"/>
        <end position="1072"/>
    </location>
</feature>
<evidence type="ECO:0000259" key="4">
    <source>
        <dbReference type="Pfam" id="PF24346"/>
    </source>
</evidence>
<dbReference type="Pfam" id="PF20674">
    <property type="entry name" value="SpaA_3"/>
    <property type="match status" value="1"/>
</dbReference>
<dbReference type="InterPro" id="IPR001434">
    <property type="entry name" value="OmcB-like_DUF11"/>
</dbReference>
<dbReference type="SUPFAM" id="SSF63825">
    <property type="entry name" value="YWTD domain"/>
    <property type="match status" value="1"/>
</dbReference>
<evidence type="ECO:0000259" key="3">
    <source>
        <dbReference type="Pfam" id="PF20674"/>
    </source>
</evidence>
<dbReference type="STRING" id="1045774.SAMN05421872_101589"/>
<feature type="compositionally biased region" description="Low complexity" evidence="1">
    <location>
        <begin position="1802"/>
        <end position="1812"/>
    </location>
</feature>
<feature type="domain" description="DUF7507" evidence="4">
    <location>
        <begin position="1202"/>
        <end position="1305"/>
    </location>
</feature>
<feature type="compositionally biased region" description="Low complexity" evidence="1">
    <location>
        <begin position="311"/>
        <end position="329"/>
    </location>
</feature>
<feature type="domain" description="DUF7507" evidence="4">
    <location>
        <begin position="409"/>
        <end position="512"/>
    </location>
</feature>
<evidence type="ECO:0000313" key="6">
    <source>
        <dbReference type="Proteomes" id="UP000199034"/>
    </source>
</evidence>
<dbReference type="PANTHER" id="PTHR34819">
    <property type="entry name" value="LARGE CYSTEINE-RICH PERIPLASMIC PROTEIN OMCB"/>
    <property type="match status" value="1"/>
</dbReference>
<feature type="region of interest" description="Disordered" evidence="1">
    <location>
        <begin position="1058"/>
        <end position="1079"/>
    </location>
</feature>
<accession>A0A1G6JUS3</accession>
<dbReference type="InterPro" id="IPR048834">
    <property type="entry name" value="SpaA_pre-album"/>
</dbReference>
<dbReference type="InterPro" id="IPR055354">
    <property type="entry name" value="DUF7507"/>
</dbReference>
<feature type="compositionally biased region" description="Low complexity" evidence="1">
    <location>
        <begin position="1413"/>
        <end position="1424"/>
    </location>
</feature>
<feature type="region of interest" description="Disordered" evidence="1">
    <location>
        <begin position="1802"/>
        <end position="1837"/>
    </location>
</feature>
<proteinExistence type="predicted"/>
<dbReference type="InterPro" id="IPR051172">
    <property type="entry name" value="Chlamydia_OmcB"/>
</dbReference>
<dbReference type="Pfam" id="PF24346">
    <property type="entry name" value="DUF7507"/>
    <property type="match status" value="9"/>
</dbReference>
<feature type="domain" description="DUF7507" evidence="4">
    <location>
        <begin position="1318"/>
        <end position="1418"/>
    </location>
</feature>
<feature type="domain" description="DUF7507" evidence="4">
    <location>
        <begin position="742"/>
        <end position="844"/>
    </location>
</feature>
<dbReference type="Pfam" id="PF01345">
    <property type="entry name" value="DUF11"/>
    <property type="match status" value="1"/>
</dbReference>
<feature type="domain" description="DUF7507" evidence="4">
    <location>
        <begin position="856"/>
        <end position="957"/>
    </location>
</feature>
<dbReference type="InterPro" id="IPR047589">
    <property type="entry name" value="DUF11_rpt"/>
</dbReference>
<keyword evidence="6" id="KW-1185">Reference proteome</keyword>
<evidence type="ECO:0000259" key="2">
    <source>
        <dbReference type="Pfam" id="PF01345"/>
    </source>
</evidence>
<feature type="compositionally biased region" description="Polar residues" evidence="1">
    <location>
        <begin position="1065"/>
        <end position="1079"/>
    </location>
</feature>
<evidence type="ECO:0000256" key="1">
    <source>
        <dbReference type="SAM" id="MobiDB-lite"/>
    </source>
</evidence>
<evidence type="ECO:0000313" key="5">
    <source>
        <dbReference type="EMBL" id="SDC22447.1"/>
    </source>
</evidence>
<organism evidence="5 6">
    <name type="scientific">Nocardioides lianchengensis</name>
    <dbReference type="NCBI Taxonomy" id="1045774"/>
    <lineage>
        <taxon>Bacteria</taxon>
        <taxon>Bacillati</taxon>
        <taxon>Actinomycetota</taxon>
        <taxon>Actinomycetes</taxon>
        <taxon>Propionibacteriales</taxon>
        <taxon>Nocardioidaceae</taxon>
        <taxon>Nocardioides</taxon>
    </lineage>
</organism>
<feature type="region of interest" description="Disordered" evidence="1">
    <location>
        <begin position="311"/>
        <end position="333"/>
    </location>
</feature>
<name>A0A1G6JUS3_9ACTN</name>
<dbReference type="NCBIfam" id="TIGR01451">
    <property type="entry name" value="B_ant_repeat"/>
    <property type="match status" value="8"/>
</dbReference>
<feature type="domain" description="DUF7507" evidence="4">
    <location>
        <begin position="628"/>
        <end position="730"/>
    </location>
</feature>
<feature type="domain" description="DUF7507" evidence="4">
    <location>
        <begin position="523"/>
        <end position="616"/>
    </location>
</feature>
<sequence>MRVLRFSTRDGVRRSLTVFLSFLLGVAGLTLLGSAPASASVPAYECTGNTIYALNGADPWTIYKLNSSTGAATENGELLASGTHTANALALPNGGGRYIYGFDRTENTVLRFDATNHGRQSWAAPANSSAGSVIAGAINPQSGIYYYASSGSSWKLFAFNISTSTALGQVGTISGTGLSSNGDIAFDALGNMYVVSNADASAAGALARVNGTIPTTAGSAALTVTKLADTPAGAGQYTSMAFDGTGALVIGAGSKYVGRVNPTTGAILSSTTTSASFVDFASCAVPSTAQAQVSLPSGRYDGDDQFNVSVTGSGVTTGNTGTTTGTDSGLQDDSAEVAGPVVVLPGSSYTITQTGTSTTNLNDYTSTWSCVKASDGSTVASGSGSTGTFTMPSTTGTNVVCTFTNVPLKPGITLTKTGSAIADLDGNGPDVGDTITYGFKVTNTGVVTLSSVGVSDPKLGTITCPTGTLAAGASRTCTSKTYTLTQADVDAGKVDNTATATGTGPTGTVVTATDSVTTAVTANPAISLVKGGALSGSTITYTFTATNTGNVTLQPVTVTDTKVGTVTCPTTAVAPGASISCSPKTYTLTQADRDAGKVDNTATATGTAPSGAKVTAPSSVTTTVAMLPAVDLTKTASTITDRTGNGVDAGDTITYSFKVTNTGNVTLQPVTVADAKVGAVTCPTTAVAPGASVSCTPKTYTLTQADVDAGKVDNTATATGTAPNGTKVTDPDSTSTVITSVPAIALDKSASAVSDTDGNGIDAGDTITYSFKVTNTGSTTLQPVTVADAKVGAITCPATALLPGANVSCTQKAYTLTQADVDAGKVDNTATATGTAPSGAKVTDADTTTTLLTATAAIELDKTAGSVADSDGNGIDVGDTVTYSFKVANTGNLTLQPVTVTDAKVGTVTCPTTALVPGASLSCSSKSYTLTQADVDAGKVDNTATATGTTPTGAKVTGADSTSTVLPAAPALDLDKSASAIVDKTGNGADAGDTITYSFKVTNLGNVTLTSVGVSDDKVGTVTCPGGPLAPGASATCTSKAYTITQAEVNAGKVDNTATATGTAPSGSKLTAKDSTSTAVPARPELTLVKSASAVQDLDGNGPDAGDTIAYSFKVTNTGNLPLNPVTVADPKVGAVTCPAGELAPGASISCDPASYTLTQGDVNNGKVDNTATATGTTPAGTATPGVKVTSPSTVTTPVATAPAIDLVKSASAVKDLDGNGTDAGDTITYSFTVTNVGTVTLNPVTVADPKAGPVTCPTGALAPGESVECTPVTYAITQDDVTSGAVVNTATTTGTTPAGTKVTDSDTVATPVVGRAALSLQKKAGALRDLNGNGPDAGDTIEYSFTVTNTGTVPLHGVTVADPKIGPATCASSSLEVGEKTACGPLTWTVTDAELDAGVVKNTATARGNGPDGTTVTGSDSTSTPVVRAQADLVMTKTVDKAAPRVGDTVTYTLKATNKGVGNAENVVLRDTLPAGVTLVSAQAPCTVAGATVTCELGTLAGGASRAVTVTATVDALPTGPAHQHLLDVQKQEVHVDLEAGQTRTVQVSCAPGYVVTDGSGRIDHVDQGTGSLADVRITESRATAAGTWQVTMTNQSAGRAQGKAFEVCVSDTSETVQGHQHALVISDPVTATQEISGRTTVDLSCAAGQVPIQPGYLLDGVARVLTSTAKGDTGWTWTVEGAATSGDFSMRCLSRTTSQAAGHTHPLGFQQVRQSVTVQPGQTVEVTVSCASDAKGVVAGYDAEAGLVSLGNDPRPVVRVFKFLNPTSEPLQADLFLQCLSLRNQTGAGANTVVVNTATASTTSPEASTADNASSARIDVDTSAPTGPKTPTAPVTTSPVVAVASPVSVAALVAAKAVRTTVACATGTTCVGTATLVAVKTVKVGGRKIAKGTVLAKASYRIKAGKSTVRLVKTKAGKKALGKLGRARLVVGGRSTVVKLKH</sequence>
<dbReference type="RefSeq" id="WP_090850545.1">
    <property type="nucleotide sequence ID" value="NZ_FMZM01000001.1"/>
</dbReference>
<feature type="region of interest" description="Disordered" evidence="1">
    <location>
        <begin position="1404"/>
        <end position="1424"/>
    </location>
</feature>
<dbReference type="Gene3D" id="2.60.40.740">
    <property type="match status" value="1"/>
</dbReference>
<dbReference type="EMBL" id="FMZM01000001">
    <property type="protein sequence ID" value="SDC22447.1"/>
    <property type="molecule type" value="Genomic_DNA"/>
</dbReference>
<feature type="domain" description="DUF7507" evidence="4">
    <location>
        <begin position="1084"/>
        <end position="1183"/>
    </location>
</feature>
<dbReference type="Proteomes" id="UP000199034">
    <property type="component" value="Unassembled WGS sequence"/>
</dbReference>
<reference evidence="5 6" key="1">
    <citation type="submission" date="2016-10" db="EMBL/GenBank/DDBJ databases">
        <authorList>
            <person name="de Groot N.N."/>
        </authorList>
    </citation>
    <scope>NUCLEOTIDE SEQUENCE [LARGE SCALE GENOMIC DNA]</scope>
    <source>
        <strain evidence="5 6">CGMCC 4.6858</strain>
    </source>
</reference>
<protein>
    <submittedName>
        <fullName evidence="5">Conserved repeat domain-containing protein</fullName>
    </submittedName>
</protein>
<dbReference type="PANTHER" id="PTHR34819:SF3">
    <property type="entry name" value="CELL SURFACE PROTEIN"/>
    <property type="match status" value="1"/>
</dbReference>
<gene>
    <name evidence="5" type="ORF">SAMN05421872_101589</name>
</gene>
<feature type="domain" description="SpaA-like prealbumin fold" evidence="3">
    <location>
        <begin position="292"/>
        <end position="407"/>
    </location>
</feature>
<feature type="domain" description="DUF11" evidence="2">
    <location>
        <begin position="1433"/>
        <end position="1518"/>
    </location>
</feature>